<keyword evidence="3" id="KW-1185">Reference proteome</keyword>
<dbReference type="Proteomes" id="UP000825935">
    <property type="component" value="Chromosome 20"/>
</dbReference>
<reference evidence="2" key="1">
    <citation type="submission" date="2021-08" db="EMBL/GenBank/DDBJ databases">
        <title>WGS assembly of Ceratopteris richardii.</title>
        <authorList>
            <person name="Marchant D.B."/>
            <person name="Chen G."/>
            <person name="Jenkins J."/>
            <person name="Shu S."/>
            <person name="Leebens-Mack J."/>
            <person name="Grimwood J."/>
            <person name="Schmutz J."/>
            <person name="Soltis P."/>
            <person name="Soltis D."/>
            <person name="Chen Z.-H."/>
        </authorList>
    </citation>
    <scope>NUCLEOTIDE SEQUENCE</scope>
    <source>
        <strain evidence="2">Whitten #5841</strain>
        <tissue evidence="2">Leaf</tissue>
    </source>
</reference>
<keyword evidence="1" id="KW-0732">Signal</keyword>
<evidence type="ECO:0000313" key="2">
    <source>
        <dbReference type="EMBL" id="KAH7330965.1"/>
    </source>
</evidence>
<proteinExistence type="predicted"/>
<protein>
    <submittedName>
        <fullName evidence="2">Uncharacterized protein</fullName>
    </submittedName>
</protein>
<name>A0A8T2SFY9_CERRI</name>
<gene>
    <name evidence="2" type="ORF">KP509_20G010200</name>
</gene>
<dbReference type="AlphaFoldDB" id="A0A8T2SFY9"/>
<sequence>MASLLLILLAGPAMLPAPLCCKMTSVLPLSSWKFMTYSNNHSEMGIYFPAHLSSTHCCIQLKRECGS</sequence>
<comment type="caution">
    <text evidence="2">The sequence shown here is derived from an EMBL/GenBank/DDBJ whole genome shotgun (WGS) entry which is preliminary data.</text>
</comment>
<evidence type="ECO:0000313" key="3">
    <source>
        <dbReference type="Proteomes" id="UP000825935"/>
    </source>
</evidence>
<organism evidence="2 3">
    <name type="scientific">Ceratopteris richardii</name>
    <name type="common">Triangle waterfern</name>
    <dbReference type="NCBI Taxonomy" id="49495"/>
    <lineage>
        <taxon>Eukaryota</taxon>
        <taxon>Viridiplantae</taxon>
        <taxon>Streptophyta</taxon>
        <taxon>Embryophyta</taxon>
        <taxon>Tracheophyta</taxon>
        <taxon>Polypodiopsida</taxon>
        <taxon>Polypodiidae</taxon>
        <taxon>Polypodiales</taxon>
        <taxon>Pteridineae</taxon>
        <taxon>Pteridaceae</taxon>
        <taxon>Parkerioideae</taxon>
        <taxon>Ceratopteris</taxon>
    </lineage>
</organism>
<evidence type="ECO:0000256" key="1">
    <source>
        <dbReference type="SAM" id="SignalP"/>
    </source>
</evidence>
<accession>A0A8T2SFY9</accession>
<feature type="chain" id="PRO_5035736336" evidence="1">
    <location>
        <begin position="21"/>
        <end position="67"/>
    </location>
</feature>
<dbReference type="EMBL" id="CM035425">
    <property type="protein sequence ID" value="KAH7330965.1"/>
    <property type="molecule type" value="Genomic_DNA"/>
</dbReference>
<feature type="signal peptide" evidence="1">
    <location>
        <begin position="1"/>
        <end position="20"/>
    </location>
</feature>